<reference evidence="1" key="2">
    <citation type="submission" date="2020-08" db="EMBL/GenBank/DDBJ databases">
        <title>Plant Genome Project.</title>
        <authorList>
            <person name="Zhang R.-G."/>
        </authorList>
    </citation>
    <scope>NUCLEOTIDE SEQUENCE</scope>
    <source>
        <strain evidence="1">Huo1</strain>
        <tissue evidence="1">Leaf</tissue>
    </source>
</reference>
<evidence type="ECO:0000313" key="1">
    <source>
        <dbReference type="EMBL" id="KAG6426801.1"/>
    </source>
</evidence>
<reference evidence="1" key="1">
    <citation type="submission" date="2018-01" db="EMBL/GenBank/DDBJ databases">
        <authorList>
            <person name="Mao J.F."/>
        </authorList>
    </citation>
    <scope>NUCLEOTIDE SEQUENCE</scope>
    <source>
        <strain evidence="1">Huo1</strain>
        <tissue evidence="1">Leaf</tissue>
    </source>
</reference>
<proteinExistence type="predicted"/>
<gene>
    <name evidence="1" type="ORF">SASPL_111035</name>
</gene>
<dbReference type="Proteomes" id="UP000298416">
    <property type="component" value="Unassembled WGS sequence"/>
</dbReference>
<keyword evidence="2" id="KW-1185">Reference proteome</keyword>
<protein>
    <submittedName>
        <fullName evidence="1">Uncharacterized protein</fullName>
    </submittedName>
</protein>
<accession>A0A8X8Y5Y3</accession>
<sequence length="122" mass="13699">MFFYQGKWTQEMDSLLLSTLITLRSGRKCEDANVPDDVLCNVRAVLNHPFGGDLTTDDIAVRVNLLKARFRRFKKVVDDVKVEILHEVITISDNTEVIVLSETDVPKAPIRGKPNDSPADSD</sequence>
<evidence type="ECO:0000313" key="2">
    <source>
        <dbReference type="Proteomes" id="UP000298416"/>
    </source>
</evidence>
<name>A0A8X8Y5Y3_SALSN</name>
<organism evidence="1">
    <name type="scientific">Salvia splendens</name>
    <name type="common">Scarlet sage</name>
    <dbReference type="NCBI Taxonomy" id="180675"/>
    <lineage>
        <taxon>Eukaryota</taxon>
        <taxon>Viridiplantae</taxon>
        <taxon>Streptophyta</taxon>
        <taxon>Embryophyta</taxon>
        <taxon>Tracheophyta</taxon>
        <taxon>Spermatophyta</taxon>
        <taxon>Magnoliopsida</taxon>
        <taxon>eudicotyledons</taxon>
        <taxon>Gunneridae</taxon>
        <taxon>Pentapetalae</taxon>
        <taxon>asterids</taxon>
        <taxon>lamiids</taxon>
        <taxon>Lamiales</taxon>
        <taxon>Lamiaceae</taxon>
        <taxon>Nepetoideae</taxon>
        <taxon>Mentheae</taxon>
        <taxon>Salviinae</taxon>
        <taxon>Salvia</taxon>
        <taxon>Salvia subgen. Calosphace</taxon>
        <taxon>core Calosphace</taxon>
    </lineage>
</organism>
<comment type="caution">
    <text evidence="1">The sequence shown here is derived from an EMBL/GenBank/DDBJ whole genome shotgun (WGS) entry which is preliminary data.</text>
</comment>
<dbReference type="AlphaFoldDB" id="A0A8X8Y5Y3"/>
<dbReference type="EMBL" id="PNBA02000004">
    <property type="protein sequence ID" value="KAG6426801.1"/>
    <property type="molecule type" value="Genomic_DNA"/>
</dbReference>